<feature type="region of interest" description="Disordered" evidence="1">
    <location>
        <begin position="92"/>
        <end position="114"/>
    </location>
</feature>
<organism evidence="2 3">
    <name type="scientific">Pleuronectes platessa</name>
    <name type="common">European plaice</name>
    <dbReference type="NCBI Taxonomy" id="8262"/>
    <lineage>
        <taxon>Eukaryota</taxon>
        <taxon>Metazoa</taxon>
        <taxon>Chordata</taxon>
        <taxon>Craniata</taxon>
        <taxon>Vertebrata</taxon>
        <taxon>Euteleostomi</taxon>
        <taxon>Actinopterygii</taxon>
        <taxon>Neopterygii</taxon>
        <taxon>Teleostei</taxon>
        <taxon>Neoteleostei</taxon>
        <taxon>Acanthomorphata</taxon>
        <taxon>Carangaria</taxon>
        <taxon>Pleuronectiformes</taxon>
        <taxon>Pleuronectoidei</taxon>
        <taxon>Pleuronectidae</taxon>
        <taxon>Pleuronectes</taxon>
    </lineage>
</organism>
<comment type="caution">
    <text evidence="2">The sequence shown here is derived from an EMBL/GenBank/DDBJ whole genome shotgun (WGS) entry which is preliminary data.</text>
</comment>
<evidence type="ECO:0000256" key="1">
    <source>
        <dbReference type="SAM" id="MobiDB-lite"/>
    </source>
</evidence>
<accession>A0A9N7UTZ9</accession>
<reference evidence="2" key="1">
    <citation type="submission" date="2020-03" db="EMBL/GenBank/DDBJ databases">
        <authorList>
            <person name="Weist P."/>
        </authorList>
    </citation>
    <scope>NUCLEOTIDE SEQUENCE</scope>
</reference>
<name>A0A9N7UTZ9_PLEPL</name>
<evidence type="ECO:0000313" key="2">
    <source>
        <dbReference type="EMBL" id="CAB1436623.1"/>
    </source>
</evidence>
<protein>
    <submittedName>
        <fullName evidence="2">Uncharacterized protein</fullName>
    </submittedName>
</protein>
<proteinExistence type="predicted"/>
<dbReference type="AlphaFoldDB" id="A0A9N7UTZ9"/>
<evidence type="ECO:0000313" key="3">
    <source>
        <dbReference type="Proteomes" id="UP001153269"/>
    </source>
</evidence>
<gene>
    <name evidence="2" type="ORF">PLEPLA_LOCUS24656</name>
</gene>
<sequence>MSHIPHGMPAEHESVALRFMHLTLPRHAAMPFTSSSQRSQASERRFELSGQVIKPSLSGARERATRKHFGERWFTQTRDTLLMTSVCVEAAQDQCPPPSCNPLSTPQLPKAPHPLKRLQASGCKRLQSTEVKGTSRRAYM</sequence>
<dbReference type="EMBL" id="CADEAL010001913">
    <property type="protein sequence ID" value="CAB1436623.1"/>
    <property type="molecule type" value="Genomic_DNA"/>
</dbReference>
<feature type="region of interest" description="Disordered" evidence="1">
    <location>
        <begin position="30"/>
        <end position="49"/>
    </location>
</feature>
<dbReference type="Proteomes" id="UP001153269">
    <property type="component" value="Unassembled WGS sequence"/>
</dbReference>
<keyword evidence="3" id="KW-1185">Reference proteome</keyword>